<dbReference type="InParanoid" id="A0A2J6SJU9"/>
<sequence length="1175" mass="126973">MNDQSPPKRVTRARAAAKTTDTAPKTTKIATAASKAKATRSAPMTKRKTRADDIHEDEEQPDPEPIIEPEPKPTRGRAKKVVKPEPEPEPELEMEGETLAPVKTSRGRPKKAAIETPAPEPTRSTRGRAKKVDVPEEQSVVVVEEPPKRAPRARAAPRAAPKKTVTFEEPDKENIVPQEINAKGKPETGLRAKPVRKPAATTTRATRGRAKTLAEEKPERQSPLSPKKTTQIATAKESVSEDELASNEKTPMKPLSKSPMKPPGSIFGTAKKPDFSSSTTVNRVTIQDLSSSVMGSPARRPLQSPFKESMKASPQRVPLGGSMLQSPFKPSFPPPKSTAANSPFKASLLGSPARRPQSPTKVAENGSPSRPTTSVFNATPKASTFKISRFATPRTLTKSAAQPGQMLPPSARGTSSTGSPGASANDIDSTLTVQPSLSFSGRLSSIMPRDVDPSFTTSESIVEEATEMSIIPEAEPLTETVVVDDPAHSIVVEDPMDSQSTTPPVSPPRHSTGTFGLRQEDENPFQDSDSEDELASGSPRFSPAPLTGFQNISRGLSASPATPTPFSGMTKTPRTATTQRSVRQQKIGFTPLAAQLTNWMAGSPEKSDSGSDGERTPVAQRTFAPVEPSPAKSTFFEDEMVVRDEFVAAPEPASVEPDIIQENFEAVEPDEEDLALAHEADEMSLLEPDEILNHVSEEMFEPEPTVEGETIETEIVEEMPTEPALSEASQEYGDENAIPIDPALLALSAPQPPAPVYATPKRVLTERVFHTVSKVPLKAPTDVTPMRPSSMKRSASISRLPVQRPTSNLARSNTVISYSPTKSTARVTFKEQSLDVVMQDTIATPSKPEMTTWSTMGTPARTPRRDLNTALLKGAVVFVDVHTTEGADASTLFTELLTQMGARCVKRWDWNGNGDEGSNKIGITHVVFKDGGKRTLEKVKETNGVVSCVGVGWVLDCERENKWLDEAPYLVDTAMVPRGGHRRRKSMEPRALANLNGTLVPSTPGRMSMSPTKEFLSLPDTPGLNFSSKKGRRETVEWVRSPSSSTPEAESHDQTLILSPVPATPASETLSSMYTEAGLYGNEAETPGGQTPYFLHKEQLVQKTAPAGGRYVDREQGEQALGFEGGKGYLGSGGEMGWLEEKKDESVMVRLMAARRKSLQFAPKVGSPLARGQLF</sequence>
<evidence type="ECO:0000313" key="3">
    <source>
        <dbReference type="EMBL" id="PMD51037.1"/>
    </source>
</evidence>
<dbReference type="InterPro" id="IPR036420">
    <property type="entry name" value="BRCT_dom_sf"/>
</dbReference>
<dbReference type="SUPFAM" id="SSF52113">
    <property type="entry name" value="BRCT domain"/>
    <property type="match status" value="1"/>
</dbReference>
<dbReference type="OrthoDB" id="2384350at2759"/>
<keyword evidence="4" id="KW-1185">Reference proteome</keyword>
<dbReference type="Proteomes" id="UP000235371">
    <property type="component" value="Unassembled WGS sequence"/>
</dbReference>
<dbReference type="RefSeq" id="XP_024727941.1">
    <property type="nucleotide sequence ID" value="XM_024886091.1"/>
</dbReference>
<dbReference type="GeneID" id="36594168"/>
<feature type="region of interest" description="Disordered" evidence="1">
    <location>
        <begin position="980"/>
        <end position="1055"/>
    </location>
</feature>
<dbReference type="GO" id="GO:0000278">
    <property type="term" value="P:mitotic cell cycle"/>
    <property type="evidence" value="ECO:0007669"/>
    <property type="project" value="TreeGrafter"/>
</dbReference>
<dbReference type="InterPro" id="IPR001357">
    <property type="entry name" value="BRCT_dom"/>
</dbReference>
<feature type="compositionally biased region" description="Polar residues" evidence="1">
    <location>
        <begin position="366"/>
        <end position="386"/>
    </location>
</feature>
<feature type="compositionally biased region" description="Polar residues" evidence="1">
    <location>
        <begin position="497"/>
        <end position="514"/>
    </location>
</feature>
<reference evidence="3 4" key="1">
    <citation type="submission" date="2016-04" db="EMBL/GenBank/DDBJ databases">
        <title>A degradative enzymes factory behind the ericoid mycorrhizal symbiosis.</title>
        <authorList>
            <consortium name="DOE Joint Genome Institute"/>
            <person name="Martino E."/>
            <person name="Morin E."/>
            <person name="Grelet G."/>
            <person name="Kuo A."/>
            <person name="Kohler A."/>
            <person name="Daghino S."/>
            <person name="Barry K."/>
            <person name="Choi C."/>
            <person name="Cichocki N."/>
            <person name="Clum A."/>
            <person name="Copeland A."/>
            <person name="Hainaut M."/>
            <person name="Haridas S."/>
            <person name="Labutti K."/>
            <person name="Lindquist E."/>
            <person name="Lipzen A."/>
            <person name="Khouja H.-R."/>
            <person name="Murat C."/>
            <person name="Ohm R."/>
            <person name="Olson A."/>
            <person name="Spatafora J."/>
            <person name="Veneault-Fourrey C."/>
            <person name="Henrissat B."/>
            <person name="Grigoriev I."/>
            <person name="Martin F."/>
            <person name="Perotto S."/>
        </authorList>
    </citation>
    <scope>NUCLEOTIDE SEQUENCE [LARGE SCALE GENOMIC DNA]</scope>
    <source>
        <strain evidence="3 4">E</strain>
    </source>
</reference>
<dbReference type="CDD" id="cd17716">
    <property type="entry name" value="BRCT_microcephalin_rpt1"/>
    <property type="match status" value="1"/>
</dbReference>
<feature type="compositionally biased region" description="Basic and acidic residues" evidence="1">
    <location>
        <begin position="605"/>
        <end position="615"/>
    </location>
</feature>
<dbReference type="AlphaFoldDB" id="A0A2J6SJU9"/>
<dbReference type="PANTHER" id="PTHR14625:SF3">
    <property type="entry name" value="MICROCEPHALIN"/>
    <property type="match status" value="1"/>
</dbReference>
<feature type="compositionally biased region" description="Polar residues" evidence="1">
    <location>
        <begin position="548"/>
        <end position="584"/>
    </location>
</feature>
<feature type="compositionally biased region" description="Acidic residues" evidence="1">
    <location>
        <begin position="54"/>
        <end position="67"/>
    </location>
</feature>
<feature type="compositionally biased region" description="Low complexity" evidence="1">
    <location>
        <begin position="13"/>
        <end position="43"/>
    </location>
</feature>
<dbReference type="EMBL" id="KZ613912">
    <property type="protein sequence ID" value="PMD51037.1"/>
    <property type="molecule type" value="Genomic_DNA"/>
</dbReference>
<feature type="compositionally biased region" description="Acidic residues" evidence="1">
    <location>
        <begin position="522"/>
        <end position="534"/>
    </location>
</feature>
<evidence type="ECO:0000256" key="1">
    <source>
        <dbReference type="SAM" id="MobiDB-lite"/>
    </source>
</evidence>
<proteinExistence type="predicted"/>
<organism evidence="3 4">
    <name type="scientific">Hyaloscypha bicolor E</name>
    <dbReference type="NCBI Taxonomy" id="1095630"/>
    <lineage>
        <taxon>Eukaryota</taxon>
        <taxon>Fungi</taxon>
        <taxon>Dikarya</taxon>
        <taxon>Ascomycota</taxon>
        <taxon>Pezizomycotina</taxon>
        <taxon>Leotiomycetes</taxon>
        <taxon>Helotiales</taxon>
        <taxon>Hyaloscyphaceae</taxon>
        <taxon>Hyaloscypha</taxon>
        <taxon>Hyaloscypha bicolor</taxon>
    </lineage>
</organism>
<dbReference type="InterPro" id="IPR022047">
    <property type="entry name" value="Microcephalin-like"/>
</dbReference>
<feature type="compositionally biased region" description="Polar residues" evidence="1">
    <location>
        <begin position="275"/>
        <end position="294"/>
    </location>
</feature>
<dbReference type="PANTHER" id="PTHR14625">
    <property type="entry name" value="MICROCEPHALIN"/>
    <property type="match status" value="1"/>
</dbReference>
<feature type="compositionally biased region" description="Low complexity" evidence="1">
    <location>
        <begin position="153"/>
        <end position="163"/>
    </location>
</feature>
<accession>A0A2J6SJU9</accession>
<feature type="domain" description="BRCT" evidence="2">
    <location>
        <begin position="867"/>
        <end position="971"/>
    </location>
</feature>
<dbReference type="PROSITE" id="PS50172">
    <property type="entry name" value="BRCT"/>
    <property type="match status" value="1"/>
</dbReference>
<feature type="compositionally biased region" description="Acidic residues" evidence="1">
    <location>
        <begin position="87"/>
        <end position="96"/>
    </location>
</feature>
<feature type="compositionally biased region" description="Low complexity" evidence="1">
    <location>
        <begin position="408"/>
        <end position="424"/>
    </location>
</feature>
<feature type="region of interest" description="Disordered" evidence="1">
    <location>
        <begin position="780"/>
        <end position="800"/>
    </location>
</feature>
<feature type="region of interest" description="Disordered" evidence="1">
    <location>
        <begin position="484"/>
        <end position="631"/>
    </location>
</feature>
<gene>
    <name evidence="3" type="ORF">K444DRAFT_656547</name>
</gene>
<dbReference type="Gene3D" id="3.40.50.10190">
    <property type="entry name" value="BRCT domain"/>
    <property type="match status" value="1"/>
</dbReference>
<evidence type="ECO:0000259" key="2">
    <source>
        <dbReference type="PROSITE" id="PS50172"/>
    </source>
</evidence>
<dbReference type="STRING" id="1095630.A0A2J6SJU9"/>
<feature type="region of interest" description="Disordered" evidence="1">
    <location>
        <begin position="1"/>
        <end position="430"/>
    </location>
</feature>
<protein>
    <recommendedName>
        <fullName evidence="2">BRCT domain-containing protein</fullName>
    </recommendedName>
</protein>
<feature type="compositionally biased region" description="Polar residues" evidence="1">
    <location>
        <begin position="222"/>
        <end position="233"/>
    </location>
</feature>
<evidence type="ECO:0000313" key="4">
    <source>
        <dbReference type="Proteomes" id="UP000235371"/>
    </source>
</evidence>
<name>A0A2J6SJU9_9HELO</name>